<gene>
    <name evidence="3" type="ORF">QYE76_012044</name>
</gene>
<dbReference type="EMBL" id="JAUUTY010000001">
    <property type="protein sequence ID" value="KAK1695347.1"/>
    <property type="molecule type" value="Genomic_DNA"/>
</dbReference>
<dbReference type="Proteomes" id="UP001231189">
    <property type="component" value="Unassembled WGS sequence"/>
</dbReference>
<feature type="region of interest" description="Disordered" evidence="1">
    <location>
        <begin position="341"/>
        <end position="383"/>
    </location>
</feature>
<sequence>MAFEEFDLELFGSSQISEEPEISWGEENTADQEASGQEKEIDGLEQEAGPSSAAYSRGRWRGSDVTEAEIDWLYRSQRIPEGVTCRILGDELEPVLNPGKVVVFTAHFERGFGLPASDFFRRFLNFYKLQPHHLPGNVVFYLSSFVSFMEGYVGLWPTTETFARSYNLRINSIQDPKLPLLKPVVQCGACIITPRQKSPYYKLSGLESYRKWQQTFFYIKNSGPIDLINLPAYVPGEPARTKWQSNPRDTHEETNRIIRYIKKLKRDTNLSADDIVRTFILRRVLPLQRRADKICQMTVRFDPTRITTFRLYRADVVAKAKQICKIKMPVKWECGLEPHIRKRPPTPQNFARISTEEPASFTPNRTEEDTEDQNHSCARDGLLPQHGLRAPLELTRRLPKIPGKLKMLLGKVRHTPVPARLLPPPGNPHQVRGTRPLITKITAPRGDFSSPPEFEDPGASNMGAGSDQIGRSKPLVPPVLEKTTEAPSASPTKTSSSAPPNLPSLAKGPAMPLPTSIKKPPPAPSGKKFSSRRNTAVTVEQLSGAVQAAVAQPASSQSLTLHVGRVAVAVSEKISAQTGRIIELNRGAANLGSLQKYLDEWNLMEAKATWVARSHELIEGKAGGEEEHEEHGEEHDEHTPHNPIQFRFTPDSPNHYPDRITQGETRGRIPERKTDIRSME</sequence>
<name>A0AAD8TYI2_LOLMU</name>
<proteinExistence type="predicted"/>
<dbReference type="PANTHER" id="PTHR33026:SF7">
    <property type="entry name" value="OS03G0100275 PROTEIN"/>
    <property type="match status" value="1"/>
</dbReference>
<feature type="region of interest" description="Disordered" evidence="1">
    <location>
        <begin position="1"/>
        <end position="57"/>
    </location>
</feature>
<evidence type="ECO:0000259" key="2">
    <source>
        <dbReference type="Pfam" id="PF04195"/>
    </source>
</evidence>
<evidence type="ECO:0000313" key="3">
    <source>
        <dbReference type="EMBL" id="KAK1695347.1"/>
    </source>
</evidence>
<accession>A0AAD8TYI2</accession>
<feature type="region of interest" description="Disordered" evidence="1">
    <location>
        <begin position="442"/>
        <end position="533"/>
    </location>
</feature>
<keyword evidence="4" id="KW-1185">Reference proteome</keyword>
<dbReference type="InterPro" id="IPR007321">
    <property type="entry name" value="Transposase_28"/>
</dbReference>
<reference evidence="3" key="1">
    <citation type="submission" date="2023-07" db="EMBL/GenBank/DDBJ databases">
        <title>A chromosome-level genome assembly of Lolium multiflorum.</title>
        <authorList>
            <person name="Chen Y."/>
            <person name="Copetti D."/>
            <person name="Kolliker R."/>
            <person name="Studer B."/>
        </authorList>
    </citation>
    <scope>NUCLEOTIDE SEQUENCE</scope>
    <source>
        <strain evidence="3">02402/16</strain>
        <tissue evidence="3">Leaf</tissue>
    </source>
</reference>
<feature type="domain" description="Transposase (putative) gypsy type" evidence="2">
    <location>
        <begin position="102"/>
        <end position="169"/>
    </location>
</feature>
<evidence type="ECO:0000313" key="4">
    <source>
        <dbReference type="Proteomes" id="UP001231189"/>
    </source>
</evidence>
<feature type="compositionally biased region" description="Basic and acidic residues" evidence="1">
    <location>
        <begin position="665"/>
        <end position="680"/>
    </location>
</feature>
<dbReference type="PANTHER" id="PTHR33026">
    <property type="entry name" value="OS06G0360600 PROTEIN"/>
    <property type="match status" value="1"/>
</dbReference>
<evidence type="ECO:0000256" key="1">
    <source>
        <dbReference type="SAM" id="MobiDB-lite"/>
    </source>
</evidence>
<protein>
    <recommendedName>
        <fullName evidence="2">Transposase (putative) gypsy type domain-containing protein</fullName>
    </recommendedName>
</protein>
<dbReference type="Pfam" id="PF04195">
    <property type="entry name" value="Transposase_28"/>
    <property type="match status" value="1"/>
</dbReference>
<feature type="region of interest" description="Disordered" evidence="1">
    <location>
        <begin position="622"/>
        <end position="680"/>
    </location>
</feature>
<dbReference type="AlphaFoldDB" id="A0AAD8TYI2"/>
<feature type="compositionally biased region" description="Low complexity" evidence="1">
    <location>
        <begin position="485"/>
        <end position="506"/>
    </location>
</feature>
<feature type="compositionally biased region" description="Basic and acidic residues" evidence="1">
    <location>
        <begin position="622"/>
        <end position="640"/>
    </location>
</feature>
<comment type="caution">
    <text evidence="3">The sequence shown here is derived from an EMBL/GenBank/DDBJ whole genome shotgun (WGS) entry which is preliminary data.</text>
</comment>
<organism evidence="3 4">
    <name type="scientific">Lolium multiflorum</name>
    <name type="common">Italian ryegrass</name>
    <name type="synonym">Lolium perenne subsp. multiflorum</name>
    <dbReference type="NCBI Taxonomy" id="4521"/>
    <lineage>
        <taxon>Eukaryota</taxon>
        <taxon>Viridiplantae</taxon>
        <taxon>Streptophyta</taxon>
        <taxon>Embryophyta</taxon>
        <taxon>Tracheophyta</taxon>
        <taxon>Spermatophyta</taxon>
        <taxon>Magnoliopsida</taxon>
        <taxon>Liliopsida</taxon>
        <taxon>Poales</taxon>
        <taxon>Poaceae</taxon>
        <taxon>BOP clade</taxon>
        <taxon>Pooideae</taxon>
        <taxon>Poodae</taxon>
        <taxon>Poeae</taxon>
        <taxon>Poeae Chloroplast Group 2 (Poeae type)</taxon>
        <taxon>Loliodinae</taxon>
        <taxon>Loliinae</taxon>
        <taxon>Lolium</taxon>
    </lineage>
</organism>